<dbReference type="HOGENOM" id="CLU_119113_0_0_1"/>
<evidence type="ECO:0000313" key="2">
    <source>
        <dbReference type="EMBL" id="KIK00021.1"/>
    </source>
</evidence>
<dbReference type="EMBL" id="KN838634">
    <property type="protein sequence ID" value="KIK00021.1"/>
    <property type="molecule type" value="Genomic_DNA"/>
</dbReference>
<feature type="region of interest" description="Disordered" evidence="1">
    <location>
        <begin position="1"/>
        <end position="43"/>
    </location>
</feature>
<name>A0A0C9X4U4_9AGAR</name>
<dbReference type="OrthoDB" id="3261081at2759"/>
<sequence>MRRLEKRAAANSQQLPPLSPSPKVKPHHLISSSGEPCTHPGLLEGASEERVDVEFIEHYECAGGVNVGILLRATRSSLVERVEDLGANALVEEQWECTICGPKNGIFRVQVRYIACAANSTRPDPHKPVGIDQAKGVPGLMTILKRIEFS</sequence>
<evidence type="ECO:0000313" key="3">
    <source>
        <dbReference type="Proteomes" id="UP000054477"/>
    </source>
</evidence>
<dbReference type="STRING" id="1095629.A0A0C9X4U4"/>
<organism evidence="2 3">
    <name type="scientific">Laccaria amethystina LaAM-08-1</name>
    <dbReference type="NCBI Taxonomy" id="1095629"/>
    <lineage>
        <taxon>Eukaryota</taxon>
        <taxon>Fungi</taxon>
        <taxon>Dikarya</taxon>
        <taxon>Basidiomycota</taxon>
        <taxon>Agaricomycotina</taxon>
        <taxon>Agaricomycetes</taxon>
        <taxon>Agaricomycetidae</taxon>
        <taxon>Agaricales</taxon>
        <taxon>Agaricineae</taxon>
        <taxon>Hydnangiaceae</taxon>
        <taxon>Laccaria</taxon>
    </lineage>
</organism>
<protein>
    <submittedName>
        <fullName evidence="2">Uncharacterized protein</fullName>
    </submittedName>
</protein>
<reference evidence="3" key="2">
    <citation type="submission" date="2015-01" db="EMBL/GenBank/DDBJ databases">
        <title>Evolutionary Origins and Diversification of the Mycorrhizal Mutualists.</title>
        <authorList>
            <consortium name="DOE Joint Genome Institute"/>
            <consortium name="Mycorrhizal Genomics Consortium"/>
            <person name="Kohler A."/>
            <person name="Kuo A."/>
            <person name="Nagy L.G."/>
            <person name="Floudas D."/>
            <person name="Copeland A."/>
            <person name="Barry K.W."/>
            <person name="Cichocki N."/>
            <person name="Veneault-Fourrey C."/>
            <person name="LaButti K."/>
            <person name="Lindquist E.A."/>
            <person name="Lipzen A."/>
            <person name="Lundell T."/>
            <person name="Morin E."/>
            <person name="Murat C."/>
            <person name="Riley R."/>
            <person name="Ohm R."/>
            <person name="Sun H."/>
            <person name="Tunlid A."/>
            <person name="Henrissat B."/>
            <person name="Grigoriev I.V."/>
            <person name="Hibbett D.S."/>
            <person name="Martin F."/>
        </authorList>
    </citation>
    <scope>NUCLEOTIDE SEQUENCE [LARGE SCALE GENOMIC DNA]</scope>
    <source>
        <strain evidence="3">LaAM-08-1</strain>
    </source>
</reference>
<gene>
    <name evidence="2" type="ORF">K443DRAFT_101128</name>
</gene>
<dbReference type="Proteomes" id="UP000054477">
    <property type="component" value="Unassembled WGS sequence"/>
</dbReference>
<keyword evidence="3" id="KW-1185">Reference proteome</keyword>
<accession>A0A0C9X4U4</accession>
<evidence type="ECO:0000256" key="1">
    <source>
        <dbReference type="SAM" id="MobiDB-lite"/>
    </source>
</evidence>
<reference evidence="2 3" key="1">
    <citation type="submission" date="2014-04" db="EMBL/GenBank/DDBJ databases">
        <authorList>
            <consortium name="DOE Joint Genome Institute"/>
            <person name="Kuo A."/>
            <person name="Kohler A."/>
            <person name="Nagy L.G."/>
            <person name="Floudas D."/>
            <person name="Copeland A."/>
            <person name="Barry K.W."/>
            <person name="Cichocki N."/>
            <person name="Veneault-Fourrey C."/>
            <person name="LaButti K."/>
            <person name="Lindquist E.A."/>
            <person name="Lipzen A."/>
            <person name="Lundell T."/>
            <person name="Morin E."/>
            <person name="Murat C."/>
            <person name="Sun H."/>
            <person name="Tunlid A."/>
            <person name="Henrissat B."/>
            <person name="Grigoriev I.V."/>
            <person name="Hibbett D.S."/>
            <person name="Martin F."/>
            <person name="Nordberg H.P."/>
            <person name="Cantor M.N."/>
            <person name="Hua S.X."/>
        </authorList>
    </citation>
    <scope>NUCLEOTIDE SEQUENCE [LARGE SCALE GENOMIC DNA]</scope>
    <source>
        <strain evidence="2 3">LaAM-08-1</strain>
    </source>
</reference>
<proteinExistence type="predicted"/>
<dbReference type="AlphaFoldDB" id="A0A0C9X4U4"/>